<reference evidence="6" key="1">
    <citation type="journal article" date="2022" name="Arch. Microbiol.">
        <title>Pseudodesulfovibrio sediminis sp. nov., a mesophilic and neutrophilic sulfate-reducing bacterium isolated from sediment of a brackish lake.</title>
        <authorList>
            <person name="Takahashi A."/>
            <person name="Kojima H."/>
            <person name="Watanabe M."/>
            <person name="Fukui M."/>
        </authorList>
    </citation>
    <scope>NUCLEOTIDE SEQUENCE</scope>
    <source>
        <strain evidence="6">SF6</strain>
    </source>
</reference>
<accession>A0ABM7P8U0</accession>
<dbReference type="SMART" id="SM00382">
    <property type="entry name" value="AAA"/>
    <property type="match status" value="1"/>
</dbReference>
<keyword evidence="3" id="KW-0547">Nucleotide-binding</keyword>
<dbReference type="Pfam" id="PF00005">
    <property type="entry name" value="ABC_tran"/>
    <property type="match status" value="1"/>
</dbReference>
<comment type="similarity">
    <text evidence="1">Belongs to the ABC transporter superfamily.</text>
</comment>
<dbReference type="PROSITE" id="PS00211">
    <property type="entry name" value="ABC_TRANSPORTER_1"/>
    <property type="match status" value="1"/>
</dbReference>
<dbReference type="Gene3D" id="3.40.50.300">
    <property type="entry name" value="P-loop containing nucleotide triphosphate hydrolases"/>
    <property type="match status" value="1"/>
</dbReference>
<evidence type="ECO:0000256" key="1">
    <source>
        <dbReference type="ARBA" id="ARBA00005417"/>
    </source>
</evidence>
<keyword evidence="7" id="KW-1185">Reference proteome</keyword>
<dbReference type="Proteomes" id="UP001053296">
    <property type="component" value="Chromosome"/>
</dbReference>
<evidence type="ECO:0000313" key="7">
    <source>
        <dbReference type="Proteomes" id="UP001053296"/>
    </source>
</evidence>
<evidence type="ECO:0000256" key="3">
    <source>
        <dbReference type="ARBA" id="ARBA00022741"/>
    </source>
</evidence>
<dbReference type="GO" id="GO:0005524">
    <property type="term" value="F:ATP binding"/>
    <property type="evidence" value="ECO:0007669"/>
    <property type="project" value="UniProtKB-KW"/>
</dbReference>
<dbReference type="CDD" id="cd03255">
    <property type="entry name" value="ABC_MJ0796_LolCDE_FtsE"/>
    <property type="match status" value="1"/>
</dbReference>
<dbReference type="PANTHER" id="PTHR42798">
    <property type="entry name" value="LIPOPROTEIN-RELEASING SYSTEM ATP-BINDING PROTEIN LOLD"/>
    <property type="match status" value="1"/>
</dbReference>
<proteinExistence type="inferred from homology"/>
<evidence type="ECO:0000313" key="6">
    <source>
        <dbReference type="EMBL" id="BCS89446.1"/>
    </source>
</evidence>
<dbReference type="InterPro" id="IPR003439">
    <property type="entry name" value="ABC_transporter-like_ATP-bd"/>
</dbReference>
<protein>
    <submittedName>
        <fullName evidence="6">ABC transporter ATP-binding protein</fullName>
    </submittedName>
</protein>
<dbReference type="RefSeq" id="WP_229591419.1">
    <property type="nucleotide sequence ID" value="NZ_AP024485.1"/>
</dbReference>
<evidence type="ECO:0000256" key="4">
    <source>
        <dbReference type="ARBA" id="ARBA00022840"/>
    </source>
</evidence>
<dbReference type="InterPro" id="IPR027417">
    <property type="entry name" value="P-loop_NTPase"/>
</dbReference>
<evidence type="ECO:0000256" key="2">
    <source>
        <dbReference type="ARBA" id="ARBA00022448"/>
    </source>
</evidence>
<dbReference type="EMBL" id="AP024485">
    <property type="protein sequence ID" value="BCS89446.1"/>
    <property type="molecule type" value="Genomic_DNA"/>
</dbReference>
<dbReference type="InterPro" id="IPR017871">
    <property type="entry name" value="ABC_transporter-like_CS"/>
</dbReference>
<keyword evidence="4 6" id="KW-0067">ATP-binding</keyword>
<sequence length="222" mass="23871">MLEAKNIIKTFRSEGVDTQALNGVDISVDYGEFVSIVGRSGSGKTTFLNILSTLLAPDSGEIMYKGQDVTAFSAGKLNALRHHDFAVIFQFHYLLPFLSARENVLLPYMKGLAPVSREIKMRADACLERVGLGGKGAKIPGHLSGGEQQRVAIARALVKESSVLFADEPTGNLDKTTGDSVMELLADLKNDGLSIVMVTHDNEYAVKADRVVSMADGVVVEA</sequence>
<organism evidence="6 7">
    <name type="scientific">Pseudodesulfovibrio sediminis</name>
    <dbReference type="NCBI Taxonomy" id="2810563"/>
    <lineage>
        <taxon>Bacteria</taxon>
        <taxon>Pseudomonadati</taxon>
        <taxon>Thermodesulfobacteriota</taxon>
        <taxon>Desulfovibrionia</taxon>
        <taxon>Desulfovibrionales</taxon>
        <taxon>Desulfovibrionaceae</taxon>
    </lineage>
</organism>
<dbReference type="InterPro" id="IPR017911">
    <property type="entry name" value="MacB-like_ATP-bd"/>
</dbReference>
<dbReference type="PANTHER" id="PTHR42798:SF2">
    <property type="entry name" value="ABC TRANSPORTER ATP-BINDING PROTEIN MG467-RELATED"/>
    <property type="match status" value="1"/>
</dbReference>
<name>A0ABM7P8U0_9BACT</name>
<gene>
    <name evidence="6" type="ORF">PSDVSF_26880</name>
</gene>
<dbReference type="PROSITE" id="PS50893">
    <property type="entry name" value="ABC_TRANSPORTER_2"/>
    <property type="match status" value="1"/>
</dbReference>
<feature type="domain" description="ABC transporter" evidence="5">
    <location>
        <begin position="2"/>
        <end position="222"/>
    </location>
</feature>
<evidence type="ECO:0000259" key="5">
    <source>
        <dbReference type="PROSITE" id="PS50893"/>
    </source>
</evidence>
<keyword evidence="2" id="KW-0813">Transport</keyword>
<dbReference type="InterPro" id="IPR003593">
    <property type="entry name" value="AAA+_ATPase"/>
</dbReference>
<dbReference type="SUPFAM" id="SSF52540">
    <property type="entry name" value="P-loop containing nucleoside triphosphate hydrolases"/>
    <property type="match status" value="1"/>
</dbReference>